<reference evidence="1 2" key="1">
    <citation type="journal article" date="2020" name="Nat. Food">
        <title>A phased Vanilla planifolia genome enables genetic improvement of flavour and production.</title>
        <authorList>
            <person name="Hasing T."/>
            <person name="Tang H."/>
            <person name="Brym M."/>
            <person name="Khazi F."/>
            <person name="Huang T."/>
            <person name="Chambers A.H."/>
        </authorList>
    </citation>
    <scope>NUCLEOTIDE SEQUENCE [LARGE SCALE GENOMIC DNA]</scope>
    <source>
        <tissue evidence="1">Leaf</tissue>
    </source>
</reference>
<name>A0A835QJU9_VANPL</name>
<evidence type="ECO:0000313" key="2">
    <source>
        <dbReference type="Proteomes" id="UP000639772"/>
    </source>
</evidence>
<evidence type="ECO:0000313" key="1">
    <source>
        <dbReference type="EMBL" id="KAG0470954.1"/>
    </source>
</evidence>
<dbReference type="EMBL" id="JADCNM010000008">
    <property type="protein sequence ID" value="KAG0470954.1"/>
    <property type="molecule type" value="Genomic_DNA"/>
</dbReference>
<gene>
    <name evidence="1" type="ORF">HPP92_015500</name>
</gene>
<protein>
    <submittedName>
        <fullName evidence="1">Uncharacterized protein</fullName>
    </submittedName>
</protein>
<proteinExistence type="predicted"/>
<sequence length="104" mass="12318">MIMEKMSRALERAKILVGMEVDEEVPEEATSFFDDFNRQCTPLHFAEAVWICRLLGCWSSVCLYVNTCFLQPNQIWDNIYLRQFACSREHIIPYWAQTAIWYDA</sequence>
<accession>A0A835QJU9</accession>
<comment type="caution">
    <text evidence="1">The sequence shown here is derived from an EMBL/GenBank/DDBJ whole genome shotgun (WGS) entry which is preliminary data.</text>
</comment>
<dbReference type="OrthoDB" id="73614at2759"/>
<dbReference type="AlphaFoldDB" id="A0A835QJU9"/>
<dbReference type="Proteomes" id="UP000639772">
    <property type="component" value="Unassembled WGS sequence"/>
</dbReference>
<organism evidence="1 2">
    <name type="scientific">Vanilla planifolia</name>
    <name type="common">Vanilla</name>
    <dbReference type="NCBI Taxonomy" id="51239"/>
    <lineage>
        <taxon>Eukaryota</taxon>
        <taxon>Viridiplantae</taxon>
        <taxon>Streptophyta</taxon>
        <taxon>Embryophyta</taxon>
        <taxon>Tracheophyta</taxon>
        <taxon>Spermatophyta</taxon>
        <taxon>Magnoliopsida</taxon>
        <taxon>Liliopsida</taxon>
        <taxon>Asparagales</taxon>
        <taxon>Orchidaceae</taxon>
        <taxon>Vanilloideae</taxon>
        <taxon>Vanilleae</taxon>
        <taxon>Vanilla</taxon>
    </lineage>
</organism>